<dbReference type="Pfam" id="PF00078">
    <property type="entry name" value="RVT_1"/>
    <property type="match status" value="1"/>
</dbReference>
<comment type="caution">
    <text evidence="6">The sequence shown here is derived from an EMBL/GenBank/DDBJ whole genome shotgun (WGS) entry which is preliminary data.</text>
</comment>
<feature type="domain" description="Rho-GAP" evidence="4">
    <location>
        <begin position="562"/>
        <end position="794"/>
    </location>
</feature>
<dbReference type="InterPro" id="IPR043128">
    <property type="entry name" value="Rev_trsase/Diguanyl_cyclase"/>
</dbReference>
<keyword evidence="7" id="KW-1185">Reference proteome</keyword>
<dbReference type="EMBL" id="CAUEEQ010007246">
    <property type="protein sequence ID" value="CAJ0930814.1"/>
    <property type="molecule type" value="Genomic_DNA"/>
</dbReference>
<dbReference type="SMART" id="SM00324">
    <property type="entry name" value="RhoGAP"/>
    <property type="match status" value="1"/>
</dbReference>
<protein>
    <recommendedName>
        <fullName evidence="2">ribonuclease H</fullName>
        <ecNumber evidence="2">3.1.26.4</ecNumber>
    </recommendedName>
</protein>
<name>A0ABN9L3X5_9NEOB</name>
<dbReference type="PANTHER" id="PTHR33050">
    <property type="entry name" value="REVERSE TRANSCRIPTASE DOMAIN-CONTAINING PROTEIN"/>
    <property type="match status" value="1"/>
</dbReference>
<sequence length="885" mass="100088">MILDSSQELVLLPPEKISALQREAQKLSQPRTHSLRFSMRVLGRMVAALEAVPFAQLARKQLHSLRVRWFRMESLHSVIASMEKGEFLASIDIQDAYLHNPIFPSHQRFLRFAVQEQHFQFVALPFDLTTAPRVFTKVMAATMAILHTRGVVVLSYLDNIFIKGPSFRACKEAVNITIDSLSRLGWKINFKKSSPVPAQRISYLGMILDSSQGLVLLPPEKISALQREAQKLSQPRTRSLRFSMRVLGKMVAALEAVPFAQLHLRPLQHALLAVWDRNQFSLDRRFFLPHRVRQSLRWWTLKSSLNQWKSFLPVHWLVVTTHASLLGWGAVFLHHTAQGRWSLQESCLPINILEIRAIRVALLQFHPFLAGRPIRIQSNNATAVAYINTQGGTCSMAAMNEVGYILRWAEENRSMISAVHIPGVDNWEADFLSRQGLDSEEWSLHPEIFHQICCRWGTPDVDLMASRLNSKVPDFIARSHDPAAIGADALILLWHNFRLQYIFPPLPLLPRVIKKIRAEGVPVAFLVAVTSIRRVSELAALSCQVPFLNFNQDKVVLRTYLSFLPKHVSSFHHNQEIVLPSLCPAPVHCIEKALHTLDLVRALKRYVSRAASLRRSDALFVLPEGPRKGFPASKATIAKWIRSAIQESYRVRDHSVPARIKAHSTRSVGLGERKETVRGVYSVIDQLSRTHLSTLERLIFHLVRLLPCLFASLYVMFCALYKTIITLCVYAGLGCFRIAQQEETNRMSANALAIVFAPCILRCPDTTDPLQSVQDIGKTTACVELIVMEQMNKYKARLKDINSLEFAENKAKSRLSLIRRSMGKGRLRSNLSPVISGRSPVPDAAGDHGLSTIPSEDESSEQKEAAMQQEERVLAQQIETLQKEK</sequence>
<dbReference type="PROSITE" id="PS50238">
    <property type="entry name" value="RHOGAP"/>
    <property type="match status" value="1"/>
</dbReference>
<organism evidence="6 7">
    <name type="scientific">Ranitomeya imitator</name>
    <name type="common">mimic poison frog</name>
    <dbReference type="NCBI Taxonomy" id="111125"/>
    <lineage>
        <taxon>Eukaryota</taxon>
        <taxon>Metazoa</taxon>
        <taxon>Chordata</taxon>
        <taxon>Craniata</taxon>
        <taxon>Vertebrata</taxon>
        <taxon>Euteleostomi</taxon>
        <taxon>Amphibia</taxon>
        <taxon>Batrachia</taxon>
        <taxon>Anura</taxon>
        <taxon>Neobatrachia</taxon>
        <taxon>Hyloidea</taxon>
        <taxon>Dendrobatidae</taxon>
        <taxon>Dendrobatinae</taxon>
        <taxon>Ranitomeya</taxon>
    </lineage>
</organism>
<gene>
    <name evidence="6" type="ORF">RIMI_LOCUS4491004</name>
</gene>
<dbReference type="PROSITE" id="PS50878">
    <property type="entry name" value="RT_POL"/>
    <property type="match status" value="1"/>
</dbReference>
<evidence type="ECO:0000313" key="6">
    <source>
        <dbReference type="EMBL" id="CAJ0930814.1"/>
    </source>
</evidence>
<feature type="domain" description="Reverse transcriptase" evidence="5">
    <location>
        <begin position="1"/>
        <end position="208"/>
    </location>
</feature>
<dbReference type="PANTHER" id="PTHR33050:SF7">
    <property type="entry name" value="RIBONUCLEASE H"/>
    <property type="match status" value="1"/>
</dbReference>
<dbReference type="InterPro" id="IPR052055">
    <property type="entry name" value="Hepadnavirus_pol/RT"/>
</dbReference>
<dbReference type="CDD" id="cd09275">
    <property type="entry name" value="RNase_HI_RT_DIRS1"/>
    <property type="match status" value="1"/>
</dbReference>
<evidence type="ECO:0000259" key="5">
    <source>
        <dbReference type="PROSITE" id="PS50878"/>
    </source>
</evidence>
<evidence type="ECO:0000256" key="2">
    <source>
        <dbReference type="ARBA" id="ARBA00012180"/>
    </source>
</evidence>
<evidence type="ECO:0000313" key="7">
    <source>
        <dbReference type="Proteomes" id="UP001176940"/>
    </source>
</evidence>
<evidence type="ECO:0000256" key="1">
    <source>
        <dbReference type="ARBA" id="ARBA00010879"/>
    </source>
</evidence>
<dbReference type="InterPro" id="IPR000477">
    <property type="entry name" value="RT_dom"/>
</dbReference>
<dbReference type="InterPro" id="IPR000198">
    <property type="entry name" value="RhoGAP_dom"/>
</dbReference>
<proteinExistence type="inferred from homology"/>
<dbReference type="Gene3D" id="1.10.555.10">
    <property type="entry name" value="Rho GTPase activation protein"/>
    <property type="match status" value="1"/>
</dbReference>
<evidence type="ECO:0000259" key="4">
    <source>
        <dbReference type="PROSITE" id="PS50238"/>
    </source>
</evidence>
<dbReference type="Proteomes" id="UP001176940">
    <property type="component" value="Unassembled WGS sequence"/>
</dbReference>
<accession>A0ABN9L3X5</accession>
<dbReference type="Gene3D" id="3.30.70.270">
    <property type="match status" value="1"/>
</dbReference>
<reference evidence="6" key="1">
    <citation type="submission" date="2023-07" db="EMBL/GenBank/DDBJ databases">
        <authorList>
            <person name="Stuckert A."/>
        </authorList>
    </citation>
    <scope>NUCLEOTIDE SEQUENCE</scope>
</reference>
<feature type="region of interest" description="Disordered" evidence="3">
    <location>
        <begin position="829"/>
        <end position="870"/>
    </location>
</feature>
<feature type="compositionally biased region" description="Basic and acidic residues" evidence="3">
    <location>
        <begin position="860"/>
        <end position="870"/>
    </location>
</feature>
<dbReference type="InterPro" id="IPR043502">
    <property type="entry name" value="DNA/RNA_pol_sf"/>
</dbReference>
<dbReference type="EC" id="3.1.26.4" evidence="2"/>
<dbReference type="SUPFAM" id="SSF56672">
    <property type="entry name" value="DNA/RNA polymerases"/>
    <property type="match status" value="1"/>
</dbReference>
<dbReference type="SUPFAM" id="SSF48350">
    <property type="entry name" value="GTPase activation domain, GAP"/>
    <property type="match status" value="1"/>
</dbReference>
<dbReference type="CDD" id="cd03714">
    <property type="entry name" value="RT_DIRS1"/>
    <property type="match status" value="1"/>
</dbReference>
<evidence type="ECO:0000256" key="3">
    <source>
        <dbReference type="SAM" id="MobiDB-lite"/>
    </source>
</evidence>
<comment type="similarity">
    <text evidence="1">Belongs to the beta type-B retroviral polymerase family. HERV class-II K(HML-2) pol subfamily.</text>
</comment>
<dbReference type="Gene3D" id="3.10.10.10">
    <property type="entry name" value="HIV Type 1 Reverse Transcriptase, subunit A, domain 1"/>
    <property type="match status" value="1"/>
</dbReference>
<dbReference type="InterPro" id="IPR008936">
    <property type="entry name" value="Rho_GTPase_activation_prot"/>
</dbReference>